<reference evidence="1" key="1">
    <citation type="submission" date="2020-02" db="EMBL/GenBank/DDBJ databases">
        <authorList>
            <person name="Meier V. D."/>
        </authorList>
    </citation>
    <scope>NUCLEOTIDE SEQUENCE</scope>
    <source>
        <strain evidence="1">AVDCRST_MAG22</strain>
    </source>
</reference>
<organism evidence="1">
    <name type="scientific">uncultured Rubrobacteraceae bacterium</name>
    <dbReference type="NCBI Taxonomy" id="349277"/>
    <lineage>
        <taxon>Bacteria</taxon>
        <taxon>Bacillati</taxon>
        <taxon>Actinomycetota</taxon>
        <taxon>Rubrobacteria</taxon>
        <taxon>Rubrobacterales</taxon>
        <taxon>Rubrobacteraceae</taxon>
        <taxon>environmental samples</taxon>
    </lineage>
</organism>
<gene>
    <name evidence="1" type="ORF">AVDCRST_MAG22-108</name>
</gene>
<dbReference type="AlphaFoldDB" id="A0A6J4NF93"/>
<protein>
    <submittedName>
        <fullName evidence="1">Uncharacterized protein</fullName>
    </submittedName>
</protein>
<accession>A0A6J4NF93</accession>
<evidence type="ECO:0000313" key="1">
    <source>
        <dbReference type="EMBL" id="CAA9383450.1"/>
    </source>
</evidence>
<name>A0A6J4NF93_9ACTN</name>
<dbReference type="EMBL" id="CADCUV010000007">
    <property type="protein sequence ID" value="CAA9383450.1"/>
    <property type="molecule type" value="Genomic_DNA"/>
</dbReference>
<sequence>MTFCGIICSRLETEGMVELRKTRANQYDVVVDEQVIGQVWSWHGSWSAQADGKTRHGLKSRKEAIAQVQDIYRPSR</sequence>
<proteinExistence type="predicted"/>